<evidence type="ECO:0000313" key="3">
    <source>
        <dbReference type="Proteomes" id="UP000188268"/>
    </source>
</evidence>
<sequence length="402" mass="45320">MVDLLAWDRVLINADAPYIKMVSEQFDRCHGTLLQYVEFLCSAFTPAAAYAQLIPSLDDLVHLYHLDPEVYELGALSSCCHFRDDSDGVILDLGPPQKPIVWAELLDTVKTMLPSKAWNNLSPDLYVTFWGITLYDLYVPRNRYESEIAKQHAALNALEELPDDSSSASDESIYERECGNMPGFAVFYRYPNSQRVTYGQFIKCGNDAPISASSMLCEASQIWRDYMMITYGDPSVRMPHLNQPAYNWNIKLHNLHVFACYILLNMWHHDVVTQLIVESTVLSADPIAQKSDGLEESADPSFDDVVQLALDFSGYKIVNWLSEETYVLPLLFVLSEGLLTTAMEYLKLLGSDELSPELVILKYTVLQFLQNLQIHIERRVSEMLETGAATSNVDSSVVPCGA</sequence>
<proteinExistence type="predicted"/>
<name>A0A1R3IRD1_COCAP</name>
<dbReference type="GO" id="GO:0000445">
    <property type="term" value="C:THO complex part of transcription export complex"/>
    <property type="evidence" value="ECO:0007669"/>
    <property type="project" value="TreeGrafter"/>
</dbReference>
<dbReference type="InterPro" id="IPR040007">
    <property type="entry name" value="Tho2"/>
</dbReference>
<evidence type="ECO:0000313" key="2">
    <source>
        <dbReference type="EMBL" id="OMO85127.1"/>
    </source>
</evidence>
<dbReference type="Proteomes" id="UP000188268">
    <property type="component" value="Unassembled WGS sequence"/>
</dbReference>
<protein>
    <recommendedName>
        <fullName evidence="1">THO complex subunitTHOC2 C-terminal domain-containing protein</fullName>
    </recommendedName>
</protein>
<comment type="caution">
    <text evidence="2">The sequence shown here is derived from an EMBL/GenBank/DDBJ whole genome shotgun (WGS) entry which is preliminary data.</text>
</comment>
<evidence type="ECO:0000259" key="1">
    <source>
        <dbReference type="Pfam" id="PF11262"/>
    </source>
</evidence>
<dbReference type="PANTHER" id="PTHR21597:SF0">
    <property type="entry name" value="THO COMPLEX SUBUNIT 2"/>
    <property type="match status" value="1"/>
</dbReference>
<dbReference type="STRING" id="210143.A0A1R3IRD1"/>
<accession>A0A1R3IRD1</accession>
<dbReference type="AlphaFoldDB" id="A0A1R3IRD1"/>
<reference evidence="2 3" key="1">
    <citation type="submission" date="2013-09" db="EMBL/GenBank/DDBJ databases">
        <title>Corchorus capsularis genome sequencing.</title>
        <authorList>
            <person name="Alam M."/>
            <person name="Haque M.S."/>
            <person name="Islam M.S."/>
            <person name="Emdad E.M."/>
            <person name="Islam M.M."/>
            <person name="Ahmed B."/>
            <person name="Halim A."/>
            <person name="Hossen Q.M.M."/>
            <person name="Hossain M.Z."/>
            <person name="Ahmed R."/>
            <person name="Khan M.M."/>
            <person name="Islam R."/>
            <person name="Rashid M.M."/>
            <person name="Khan S.A."/>
            <person name="Rahman M.S."/>
            <person name="Alam M."/>
        </authorList>
    </citation>
    <scope>NUCLEOTIDE SEQUENCE [LARGE SCALE GENOMIC DNA]</scope>
    <source>
        <strain evidence="3">cv. CVL-1</strain>
        <tissue evidence="2">Whole seedling</tissue>
    </source>
</reference>
<dbReference type="GO" id="GO:0003729">
    <property type="term" value="F:mRNA binding"/>
    <property type="evidence" value="ECO:0007669"/>
    <property type="project" value="TreeGrafter"/>
</dbReference>
<dbReference type="Pfam" id="PF11262">
    <property type="entry name" value="Tho2"/>
    <property type="match status" value="1"/>
</dbReference>
<keyword evidence="3" id="KW-1185">Reference proteome</keyword>
<dbReference type="GO" id="GO:0006406">
    <property type="term" value="P:mRNA export from nucleus"/>
    <property type="evidence" value="ECO:0007669"/>
    <property type="project" value="InterPro"/>
</dbReference>
<dbReference type="PANTHER" id="PTHR21597">
    <property type="entry name" value="THO2 PROTEIN"/>
    <property type="match status" value="1"/>
</dbReference>
<dbReference type="InterPro" id="IPR021418">
    <property type="entry name" value="THO_THOC2_C"/>
</dbReference>
<dbReference type="OrthoDB" id="1713163at2759"/>
<dbReference type="EMBL" id="AWWV01009645">
    <property type="protein sequence ID" value="OMO85127.1"/>
    <property type="molecule type" value="Genomic_DNA"/>
</dbReference>
<dbReference type="Gramene" id="OMO85127">
    <property type="protein sequence ID" value="OMO85127"/>
    <property type="gene ID" value="CCACVL1_10420"/>
</dbReference>
<organism evidence="2 3">
    <name type="scientific">Corchorus capsularis</name>
    <name type="common">Jute</name>
    <dbReference type="NCBI Taxonomy" id="210143"/>
    <lineage>
        <taxon>Eukaryota</taxon>
        <taxon>Viridiplantae</taxon>
        <taxon>Streptophyta</taxon>
        <taxon>Embryophyta</taxon>
        <taxon>Tracheophyta</taxon>
        <taxon>Spermatophyta</taxon>
        <taxon>Magnoliopsida</taxon>
        <taxon>eudicotyledons</taxon>
        <taxon>Gunneridae</taxon>
        <taxon>Pentapetalae</taxon>
        <taxon>rosids</taxon>
        <taxon>malvids</taxon>
        <taxon>Malvales</taxon>
        <taxon>Malvaceae</taxon>
        <taxon>Grewioideae</taxon>
        <taxon>Apeibeae</taxon>
        <taxon>Corchorus</taxon>
    </lineage>
</organism>
<feature type="domain" description="THO complex subunitTHOC2 C-terminal" evidence="1">
    <location>
        <begin position="118"/>
        <end position="167"/>
    </location>
</feature>
<gene>
    <name evidence="2" type="ORF">CCACVL1_10420</name>
</gene>
<dbReference type="GO" id="GO:0006397">
    <property type="term" value="P:mRNA processing"/>
    <property type="evidence" value="ECO:0007669"/>
    <property type="project" value="InterPro"/>
</dbReference>